<name>A0A0F9HFY0_9ZZZZ</name>
<dbReference type="AlphaFoldDB" id="A0A0F9HFY0"/>
<protein>
    <submittedName>
        <fullName evidence="2">Uncharacterized protein</fullName>
    </submittedName>
</protein>
<gene>
    <name evidence="2" type="ORF">LCGC14_1706720</name>
</gene>
<dbReference type="EMBL" id="LAZR01015159">
    <property type="protein sequence ID" value="KKM14376.1"/>
    <property type="molecule type" value="Genomic_DNA"/>
</dbReference>
<evidence type="ECO:0000256" key="1">
    <source>
        <dbReference type="SAM" id="MobiDB-lite"/>
    </source>
</evidence>
<sequence length="109" mass="12471">MTEQLNKPSSATNVRPTPDIKPKTGVEKQENAGQRLQESLCRETEPEQPNQEIVKTIQSLMTVVNNNLEKLNENTKFLSCHRNSLVLKALEEIDIFEKTTLFDLQKAFE</sequence>
<comment type="caution">
    <text evidence="2">The sequence shown here is derived from an EMBL/GenBank/DDBJ whole genome shotgun (WGS) entry which is preliminary data.</text>
</comment>
<feature type="compositionally biased region" description="Polar residues" evidence="1">
    <location>
        <begin position="1"/>
        <end position="15"/>
    </location>
</feature>
<proteinExistence type="predicted"/>
<reference evidence="2" key="1">
    <citation type="journal article" date="2015" name="Nature">
        <title>Complex archaea that bridge the gap between prokaryotes and eukaryotes.</title>
        <authorList>
            <person name="Spang A."/>
            <person name="Saw J.H."/>
            <person name="Jorgensen S.L."/>
            <person name="Zaremba-Niedzwiedzka K."/>
            <person name="Martijn J."/>
            <person name="Lind A.E."/>
            <person name="van Eijk R."/>
            <person name="Schleper C."/>
            <person name="Guy L."/>
            <person name="Ettema T.J."/>
        </authorList>
    </citation>
    <scope>NUCLEOTIDE SEQUENCE</scope>
</reference>
<accession>A0A0F9HFY0</accession>
<evidence type="ECO:0000313" key="2">
    <source>
        <dbReference type="EMBL" id="KKM14376.1"/>
    </source>
</evidence>
<feature type="region of interest" description="Disordered" evidence="1">
    <location>
        <begin position="1"/>
        <end position="50"/>
    </location>
</feature>
<organism evidence="2">
    <name type="scientific">marine sediment metagenome</name>
    <dbReference type="NCBI Taxonomy" id="412755"/>
    <lineage>
        <taxon>unclassified sequences</taxon>
        <taxon>metagenomes</taxon>
        <taxon>ecological metagenomes</taxon>
    </lineage>
</organism>
<feature type="compositionally biased region" description="Basic and acidic residues" evidence="1">
    <location>
        <begin position="18"/>
        <end position="30"/>
    </location>
</feature>